<dbReference type="InterPro" id="IPR036095">
    <property type="entry name" value="PTS_EIIB-like_sf"/>
</dbReference>
<reference evidence="8 9" key="1">
    <citation type="submission" date="2018-08" db="EMBL/GenBank/DDBJ databases">
        <title>A genome reference for cultivated species of the human gut microbiota.</title>
        <authorList>
            <person name="Zou Y."/>
            <person name="Xue W."/>
            <person name="Luo G."/>
        </authorList>
    </citation>
    <scope>NUCLEOTIDE SEQUENCE [LARGE SCALE GENOMIC DNA]</scope>
    <source>
        <strain evidence="8 9">AF24-29</strain>
    </source>
</reference>
<keyword evidence="3" id="KW-0805">Transcription regulation</keyword>
<keyword evidence="5" id="KW-0804">Transcription</keyword>
<keyword evidence="2" id="KW-0677">Repeat</keyword>
<dbReference type="EMBL" id="QRUP01000011">
    <property type="protein sequence ID" value="RGR73523.1"/>
    <property type="molecule type" value="Genomic_DNA"/>
</dbReference>
<dbReference type="Pfam" id="PF08279">
    <property type="entry name" value="HTH_11"/>
    <property type="match status" value="1"/>
</dbReference>
<dbReference type="InterPro" id="IPR013196">
    <property type="entry name" value="HTH_11"/>
</dbReference>
<dbReference type="GO" id="GO:0009401">
    <property type="term" value="P:phosphoenolpyruvate-dependent sugar phosphotransferase system"/>
    <property type="evidence" value="ECO:0007669"/>
    <property type="project" value="InterPro"/>
</dbReference>
<dbReference type="InterPro" id="IPR011608">
    <property type="entry name" value="PRD"/>
</dbReference>
<dbReference type="CDD" id="cd05568">
    <property type="entry name" value="PTS_IIB_bgl_like"/>
    <property type="match status" value="1"/>
</dbReference>
<evidence type="ECO:0000256" key="5">
    <source>
        <dbReference type="ARBA" id="ARBA00023163"/>
    </source>
</evidence>
<dbReference type="InterPro" id="IPR036388">
    <property type="entry name" value="WH-like_DNA-bd_sf"/>
</dbReference>
<feature type="domain" description="PTS EIIB type-2" evidence="6">
    <location>
        <begin position="424"/>
        <end position="508"/>
    </location>
</feature>
<dbReference type="GO" id="GO:0008982">
    <property type="term" value="F:protein-N(PI)-phosphohistidine-sugar phosphotransferase activity"/>
    <property type="evidence" value="ECO:0007669"/>
    <property type="project" value="InterPro"/>
</dbReference>
<dbReference type="Gene3D" id="3.40.50.2300">
    <property type="match status" value="1"/>
</dbReference>
<keyword evidence="4" id="KW-0010">Activator</keyword>
<dbReference type="Gene3D" id="1.10.10.10">
    <property type="entry name" value="Winged helix-like DNA-binding domain superfamily/Winged helix DNA-binding domain"/>
    <property type="match status" value="2"/>
</dbReference>
<name>A0A412FZA8_9FIRM</name>
<dbReference type="InterPro" id="IPR007737">
    <property type="entry name" value="Mga_HTH"/>
</dbReference>
<dbReference type="InterPro" id="IPR036390">
    <property type="entry name" value="WH_DNA-bd_sf"/>
</dbReference>
<dbReference type="Proteomes" id="UP000284178">
    <property type="component" value="Unassembled WGS sequence"/>
</dbReference>
<keyword evidence="1" id="KW-0808">Transferase</keyword>
<evidence type="ECO:0000259" key="7">
    <source>
        <dbReference type="PROSITE" id="PS51372"/>
    </source>
</evidence>
<keyword evidence="9" id="KW-1185">Reference proteome</keyword>
<evidence type="ECO:0000313" key="8">
    <source>
        <dbReference type="EMBL" id="RGR73523.1"/>
    </source>
</evidence>
<evidence type="ECO:0000313" key="9">
    <source>
        <dbReference type="Proteomes" id="UP000284178"/>
    </source>
</evidence>
<dbReference type="InterPro" id="IPR050661">
    <property type="entry name" value="BglG_antiterminators"/>
</dbReference>
<dbReference type="SUPFAM" id="SSF46785">
    <property type="entry name" value="Winged helix' DNA-binding domain"/>
    <property type="match status" value="1"/>
</dbReference>
<dbReference type="GO" id="GO:0006355">
    <property type="term" value="P:regulation of DNA-templated transcription"/>
    <property type="evidence" value="ECO:0007669"/>
    <property type="project" value="InterPro"/>
</dbReference>
<dbReference type="Pfam" id="PF05043">
    <property type="entry name" value="Mga"/>
    <property type="match status" value="1"/>
</dbReference>
<proteinExistence type="predicted"/>
<dbReference type="Gene3D" id="1.10.1790.10">
    <property type="entry name" value="PRD domain"/>
    <property type="match status" value="2"/>
</dbReference>
<sequence length="508" mass="57917">MPMEDLNERQLQILRLLAANTEPLRGPELARQFGCSVKTIQRDFKRIEILGLSLGYTLTRSIQGIALDCGNADRSRLNRWIYGGERLSAGDSVEDRRHRIYLDLLLNAPQPTTIRSLSEKYYVGSSSIVNDLAAVEQRIREAGLTLNRTREGTYITGRELTIRNEVAGVLNKIHHFDPLPRNELPTRLNEENRMVLAGIYGIQSLRQVEQCVGEIEEAIGVVLGDIYYINIVTHILIAMERMRSRRYINPGGVMDPKLINPLIYKKIAACVQTFSQAVQITFPPNELLYIYTHFMGCGVGELPKREVIGQTLQSTQPEVLAFCEELIQQMEAETQVRFTEDANLFYSLLLHINSMITRIQYNVRIVCLLKEKTIAEFPQMYAQVKTAVLELKKKYYPKHFISEDELCYLCLYFQLALEPKTPRRRVLLVCSTGIGTSHLLKKRVATVFPELEIADVISLRQLKNRDVSDLDLILTTVGLDFEISCPSVTVSVLLDPKDIEEVRRALEE</sequence>
<dbReference type="InterPro" id="IPR003501">
    <property type="entry name" value="PTS_EIIB_2/3"/>
</dbReference>
<dbReference type="Pfam" id="PF02302">
    <property type="entry name" value="PTS_IIB"/>
    <property type="match status" value="1"/>
</dbReference>
<accession>A0A412FZA8</accession>
<evidence type="ECO:0000256" key="1">
    <source>
        <dbReference type="ARBA" id="ARBA00022679"/>
    </source>
</evidence>
<gene>
    <name evidence="8" type="ORF">DWY25_09865</name>
</gene>
<dbReference type="SUPFAM" id="SSF63520">
    <property type="entry name" value="PTS-regulatory domain, PRD"/>
    <property type="match status" value="2"/>
</dbReference>
<evidence type="ECO:0000256" key="3">
    <source>
        <dbReference type="ARBA" id="ARBA00023015"/>
    </source>
</evidence>
<dbReference type="SUPFAM" id="SSF52794">
    <property type="entry name" value="PTS system IIB component-like"/>
    <property type="match status" value="1"/>
</dbReference>
<dbReference type="AlphaFoldDB" id="A0A412FZA8"/>
<feature type="domain" description="PRD" evidence="7">
    <location>
        <begin position="314"/>
        <end position="423"/>
    </location>
</feature>
<evidence type="ECO:0000256" key="2">
    <source>
        <dbReference type="ARBA" id="ARBA00022737"/>
    </source>
</evidence>
<dbReference type="Pfam" id="PF00874">
    <property type="entry name" value="PRD"/>
    <property type="match status" value="2"/>
</dbReference>
<organism evidence="8 9">
    <name type="scientific">Holdemania filiformis</name>
    <dbReference type="NCBI Taxonomy" id="61171"/>
    <lineage>
        <taxon>Bacteria</taxon>
        <taxon>Bacillati</taxon>
        <taxon>Bacillota</taxon>
        <taxon>Erysipelotrichia</taxon>
        <taxon>Erysipelotrichales</taxon>
        <taxon>Erysipelotrichaceae</taxon>
        <taxon>Holdemania</taxon>
    </lineage>
</organism>
<dbReference type="PROSITE" id="PS51372">
    <property type="entry name" value="PRD_2"/>
    <property type="match status" value="2"/>
</dbReference>
<dbReference type="InterPro" id="IPR013011">
    <property type="entry name" value="PTS_EIIB_2"/>
</dbReference>
<dbReference type="PANTHER" id="PTHR30185">
    <property type="entry name" value="CRYPTIC BETA-GLUCOSIDE BGL OPERON ANTITERMINATOR"/>
    <property type="match status" value="1"/>
</dbReference>
<dbReference type="InterPro" id="IPR036634">
    <property type="entry name" value="PRD_sf"/>
</dbReference>
<evidence type="ECO:0000259" key="6">
    <source>
        <dbReference type="PROSITE" id="PS51099"/>
    </source>
</evidence>
<protein>
    <submittedName>
        <fullName evidence="8">Transcription antiterminator</fullName>
    </submittedName>
</protein>
<dbReference type="PROSITE" id="PS51099">
    <property type="entry name" value="PTS_EIIB_TYPE_2"/>
    <property type="match status" value="1"/>
</dbReference>
<evidence type="ECO:0000256" key="4">
    <source>
        <dbReference type="ARBA" id="ARBA00023159"/>
    </source>
</evidence>
<comment type="caution">
    <text evidence="8">The sequence shown here is derived from an EMBL/GenBank/DDBJ whole genome shotgun (WGS) entry which is preliminary data.</text>
</comment>
<dbReference type="PANTHER" id="PTHR30185:SF18">
    <property type="entry name" value="TRANSCRIPTIONAL REGULATOR MTLR"/>
    <property type="match status" value="1"/>
</dbReference>
<feature type="domain" description="PRD" evidence="7">
    <location>
        <begin position="199"/>
        <end position="304"/>
    </location>
</feature>